<feature type="compositionally biased region" description="Gly residues" evidence="3">
    <location>
        <begin position="352"/>
        <end position="362"/>
    </location>
</feature>
<protein>
    <submittedName>
        <fullName evidence="4">Uncharacterized protein</fullName>
    </submittedName>
</protein>
<comment type="caution">
    <text evidence="4">The sequence shown here is derived from an EMBL/GenBank/DDBJ whole genome shotgun (WGS) entry which is preliminary data.</text>
</comment>
<feature type="compositionally biased region" description="Low complexity" evidence="3">
    <location>
        <begin position="76"/>
        <end position="92"/>
    </location>
</feature>
<dbReference type="PANTHER" id="PTHR15885:SF1">
    <property type="entry name" value="COILED-COIL DOMAIN-CONTAINING PROTEIN 174"/>
    <property type="match status" value="1"/>
</dbReference>
<feature type="compositionally biased region" description="Basic and acidic residues" evidence="3">
    <location>
        <begin position="107"/>
        <end position="116"/>
    </location>
</feature>
<proteinExistence type="predicted"/>
<dbReference type="GeneID" id="85314872"/>
<gene>
    <name evidence="4" type="ORF">QBC33DRAFT_592495</name>
</gene>
<dbReference type="EMBL" id="MU838998">
    <property type="protein sequence ID" value="KAK1771836.1"/>
    <property type="molecule type" value="Genomic_DNA"/>
</dbReference>
<keyword evidence="5" id="KW-1185">Reference proteome</keyword>
<evidence type="ECO:0000313" key="5">
    <source>
        <dbReference type="Proteomes" id="UP001244011"/>
    </source>
</evidence>
<sequence length="375" mass="40211">MPQDPNLYGQRPPKRQRKEIDLSSSLSFASQAAALLSASSSSSTAATTTTTTAGRARPSRSKPDVFAGAKAKRKAGGSSAAASTAAEGATGRLNLRDPIGTEDDQAESARARRKMEEKARLYAAMKRGDYVAKEGDAAPLVDFDRKWAEGRDKAGGEGYSTSGSDNESDGGGGDNNDNEIIEYEDEFGRLRRGTAADKLRHERLLARGSTAAAELERMSARPRAPENIIRGDAVQVDAFAAADAGRMEEIAARRDRSATPPEAAHYRADREVRTRGVGFYAFSADAEGRAAEMAALEEERARTEALRREREERLAARKKEVEERRREIGERRAKKMADSFLDGLGKDIIGVEGMGGGGGGGSNNAKAEDESSHPS</sequence>
<feature type="coiled-coil region" evidence="2">
    <location>
        <begin position="293"/>
        <end position="331"/>
    </location>
</feature>
<keyword evidence="1 2" id="KW-0175">Coiled coil</keyword>
<feature type="compositionally biased region" description="Basic and acidic residues" evidence="3">
    <location>
        <begin position="366"/>
        <end position="375"/>
    </location>
</feature>
<dbReference type="Pfam" id="PF13300">
    <property type="entry name" value="DUF4078"/>
    <property type="match status" value="1"/>
</dbReference>
<dbReference type="GO" id="GO:0005634">
    <property type="term" value="C:nucleus"/>
    <property type="evidence" value="ECO:0007669"/>
    <property type="project" value="TreeGrafter"/>
</dbReference>
<feature type="region of interest" description="Disordered" evidence="3">
    <location>
        <begin position="1"/>
        <end position="23"/>
    </location>
</feature>
<reference evidence="4" key="1">
    <citation type="submission" date="2023-06" db="EMBL/GenBank/DDBJ databases">
        <title>Genome-scale phylogeny and comparative genomics of the fungal order Sordariales.</title>
        <authorList>
            <consortium name="Lawrence Berkeley National Laboratory"/>
            <person name="Hensen N."/>
            <person name="Bonometti L."/>
            <person name="Westerberg I."/>
            <person name="Brannstrom I.O."/>
            <person name="Guillou S."/>
            <person name="Cros-Aarteil S."/>
            <person name="Calhoun S."/>
            <person name="Haridas S."/>
            <person name="Kuo A."/>
            <person name="Mondo S."/>
            <person name="Pangilinan J."/>
            <person name="Riley R."/>
            <person name="Labutti K."/>
            <person name="Andreopoulos B."/>
            <person name="Lipzen A."/>
            <person name="Chen C."/>
            <person name="Yanf M."/>
            <person name="Daum C."/>
            <person name="Ng V."/>
            <person name="Clum A."/>
            <person name="Steindorff A."/>
            <person name="Ohm R."/>
            <person name="Martin F."/>
            <person name="Silar P."/>
            <person name="Natvig D."/>
            <person name="Lalanne C."/>
            <person name="Gautier V."/>
            <person name="Ament-Velasquez S.L."/>
            <person name="Kruys A."/>
            <person name="Hutchinson M.I."/>
            <person name="Powell A.J."/>
            <person name="Barry K."/>
            <person name="Miller A.N."/>
            <person name="Grigoriev I.V."/>
            <person name="Debuchy R."/>
            <person name="Gladieux P."/>
            <person name="Thoren M.H."/>
            <person name="Johannesson H."/>
        </authorList>
    </citation>
    <scope>NUCLEOTIDE SEQUENCE</scope>
    <source>
        <strain evidence="4">8032-3</strain>
    </source>
</reference>
<evidence type="ECO:0000313" key="4">
    <source>
        <dbReference type="EMBL" id="KAK1771836.1"/>
    </source>
</evidence>
<organism evidence="4 5">
    <name type="scientific">Phialemonium atrogriseum</name>
    <dbReference type="NCBI Taxonomy" id="1093897"/>
    <lineage>
        <taxon>Eukaryota</taxon>
        <taxon>Fungi</taxon>
        <taxon>Dikarya</taxon>
        <taxon>Ascomycota</taxon>
        <taxon>Pezizomycotina</taxon>
        <taxon>Sordariomycetes</taxon>
        <taxon>Sordariomycetidae</taxon>
        <taxon>Cephalothecales</taxon>
        <taxon>Cephalothecaceae</taxon>
        <taxon>Phialemonium</taxon>
    </lineage>
</organism>
<dbReference type="InterPro" id="IPR025066">
    <property type="entry name" value="CCDC174-like"/>
</dbReference>
<evidence type="ECO:0000256" key="3">
    <source>
        <dbReference type="SAM" id="MobiDB-lite"/>
    </source>
</evidence>
<dbReference type="AlphaFoldDB" id="A0AAJ0FKP6"/>
<dbReference type="PANTHER" id="PTHR15885">
    <property type="entry name" value="COILED-COIL DOMAIN-CONTAINING PROTEIN 174"/>
    <property type="match status" value="1"/>
</dbReference>
<feature type="region of interest" description="Disordered" evidence="3">
    <location>
        <begin position="141"/>
        <end position="181"/>
    </location>
</feature>
<feature type="region of interest" description="Disordered" evidence="3">
    <location>
        <begin position="351"/>
        <end position="375"/>
    </location>
</feature>
<feature type="compositionally biased region" description="Basic and acidic residues" evidence="3">
    <location>
        <begin position="141"/>
        <end position="155"/>
    </location>
</feature>
<name>A0AAJ0FKP6_9PEZI</name>
<dbReference type="Proteomes" id="UP001244011">
    <property type="component" value="Unassembled WGS sequence"/>
</dbReference>
<feature type="compositionally biased region" description="Low complexity" evidence="3">
    <location>
        <begin position="36"/>
        <end position="53"/>
    </location>
</feature>
<evidence type="ECO:0000256" key="1">
    <source>
        <dbReference type="ARBA" id="ARBA00023054"/>
    </source>
</evidence>
<dbReference type="RefSeq" id="XP_060288049.1">
    <property type="nucleotide sequence ID" value="XM_060431685.1"/>
</dbReference>
<accession>A0AAJ0FKP6</accession>
<evidence type="ECO:0000256" key="2">
    <source>
        <dbReference type="SAM" id="Coils"/>
    </source>
</evidence>
<feature type="region of interest" description="Disordered" evidence="3">
    <location>
        <begin position="36"/>
        <end position="116"/>
    </location>
</feature>